<dbReference type="Proteomes" id="UP000790709">
    <property type="component" value="Unassembled WGS sequence"/>
</dbReference>
<proteinExistence type="predicted"/>
<evidence type="ECO:0000313" key="2">
    <source>
        <dbReference type="Proteomes" id="UP000790709"/>
    </source>
</evidence>
<keyword evidence="2" id="KW-1185">Reference proteome</keyword>
<evidence type="ECO:0000313" key="1">
    <source>
        <dbReference type="EMBL" id="KAH7926688.1"/>
    </source>
</evidence>
<comment type="caution">
    <text evidence="1">The sequence shown here is derived from an EMBL/GenBank/DDBJ whole genome shotgun (WGS) entry which is preliminary data.</text>
</comment>
<name>A0ACB8BNA8_9AGAM</name>
<reference evidence="1" key="1">
    <citation type="journal article" date="2021" name="New Phytol.">
        <title>Evolutionary innovations through gain and loss of genes in the ectomycorrhizal Boletales.</title>
        <authorList>
            <person name="Wu G."/>
            <person name="Miyauchi S."/>
            <person name="Morin E."/>
            <person name="Kuo A."/>
            <person name="Drula E."/>
            <person name="Varga T."/>
            <person name="Kohler A."/>
            <person name="Feng B."/>
            <person name="Cao Y."/>
            <person name="Lipzen A."/>
            <person name="Daum C."/>
            <person name="Hundley H."/>
            <person name="Pangilinan J."/>
            <person name="Johnson J."/>
            <person name="Barry K."/>
            <person name="LaButti K."/>
            <person name="Ng V."/>
            <person name="Ahrendt S."/>
            <person name="Min B."/>
            <person name="Choi I.G."/>
            <person name="Park H."/>
            <person name="Plett J.M."/>
            <person name="Magnuson J."/>
            <person name="Spatafora J.W."/>
            <person name="Nagy L.G."/>
            <person name="Henrissat B."/>
            <person name="Grigoriev I.V."/>
            <person name="Yang Z.L."/>
            <person name="Xu J."/>
            <person name="Martin F.M."/>
        </authorList>
    </citation>
    <scope>NUCLEOTIDE SEQUENCE</scope>
    <source>
        <strain evidence="1">KUC20120723A-06</strain>
    </source>
</reference>
<protein>
    <submittedName>
        <fullName evidence="1">Uncharacterized protein</fullName>
    </submittedName>
</protein>
<sequence>MSLLKIPFILSAAVGFHVSTTAPNSPDTNEIVTPTLLEKCFLPVSVLCTLFLKGMVWLVAVGEIAAILQPSLPFSFPQILGHPDASRITFVFLFGSFLFTLSGLIRWQCYRALGRFFTFELALRKNHKLITTGPYSVVRHPSYTGMPLCVLGSYGVFSWVRESGLLEVWWVRVLAGMWCVLVGVVTLTLMRRTRKEDVMLKREFGQEWEEWAERVRYRLIPGVY</sequence>
<accession>A0ACB8BNA8</accession>
<dbReference type="EMBL" id="MU266378">
    <property type="protein sequence ID" value="KAH7926688.1"/>
    <property type="molecule type" value="Genomic_DNA"/>
</dbReference>
<organism evidence="1 2">
    <name type="scientific">Leucogyrophana mollusca</name>
    <dbReference type="NCBI Taxonomy" id="85980"/>
    <lineage>
        <taxon>Eukaryota</taxon>
        <taxon>Fungi</taxon>
        <taxon>Dikarya</taxon>
        <taxon>Basidiomycota</taxon>
        <taxon>Agaricomycotina</taxon>
        <taxon>Agaricomycetes</taxon>
        <taxon>Agaricomycetidae</taxon>
        <taxon>Boletales</taxon>
        <taxon>Boletales incertae sedis</taxon>
        <taxon>Leucogyrophana</taxon>
    </lineage>
</organism>
<gene>
    <name evidence="1" type="ORF">BV22DRAFT_1032563</name>
</gene>